<organism evidence="1 2">
    <name type="scientific">Apophysomyces ossiformis</name>
    <dbReference type="NCBI Taxonomy" id="679940"/>
    <lineage>
        <taxon>Eukaryota</taxon>
        <taxon>Fungi</taxon>
        <taxon>Fungi incertae sedis</taxon>
        <taxon>Mucoromycota</taxon>
        <taxon>Mucoromycotina</taxon>
        <taxon>Mucoromycetes</taxon>
        <taxon>Mucorales</taxon>
        <taxon>Mucorineae</taxon>
        <taxon>Mucoraceae</taxon>
        <taxon>Apophysomyces</taxon>
    </lineage>
</organism>
<dbReference type="AlphaFoldDB" id="A0A8H7EU58"/>
<comment type="caution">
    <text evidence="1">The sequence shown here is derived from an EMBL/GenBank/DDBJ whole genome shotgun (WGS) entry which is preliminary data.</text>
</comment>
<name>A0A8H7EU58_9FUNG</name>
<proteinExistence type="predicted"/>
<keyword evidence="2" id="KW-1185">Reference proteome</keyword>
<dbReference type="Proteomes" id="UP000605846">
    <property type="component" value="Unassembled WGS sequence"/>
</dbReference>
<reference evidence="1" key="1">
    <citation type="submission" date="2020-01" db="EMBL/GenBank/DDBJ databases">
        <title>Genome Sequencing of Three Apophysomyces-Like Fungal Strains Confirms a Novel Fungal Genus in the Mucoromycota with divergent Burkholderia-like Endosymbiotic Bacteria.</title>
        <authorList>
            <person name="Stajich J.E."/>
            <person name="Macias A.M."/>
            <person name="Carter-House D."/>
            <person name="Lovett B."/>
            <person name="Kasson L.R."/>
            <person name="Berry K."/>
            <person name="Grigoriev I."/>
            <person name="Chang Y."/>
            <person name="Spatafora J."/>
            <person name="Kasson M.T."/>
        </authorList>
    </citation>
    <scope>NUCLEOTIDE SEQUENCE</scope>
    <source>
        <strain evidence="1">NRRL A-21654</strain>
    </source>
</reference>
<protein>
    <submittedName>
        <fullName evidence="1">Uncharacterized protein</fullName>
    </submittedName>
</protein>
<gene>
    <name evidence="1" type="ORF">EC973_007522</name>
</gene>
<sequence>MNSSQYNKVKPFLPQQKFPRLDTLISSFKSHGMKDDTLNLYQHVASICTNDSREDVLLAIDELKKPLLQAKQRDHETYRMLKILEYVVEGLEGFDDHESESTSYRRFATIMDCLFRGTQVKCVDGEFTSDATKAIRMYNEAILNITSADAKGKKIDLLIKYASSQGVEISSNEFKAPHPTPSVALQQQCKNLRSNAAIFNYIRSLDPRKPFTHVAAMDWLGSVGYLYLIPHDGH</sequence>
<accession>A0A8H7EU58</accession>
<dbReference type="OrthoDB" id="2279050at2759"/>
<dbReference type="EMBL" id="JABAYA010000056">
    <property type="protein sequence ID" value="KAF7727453.1"/>
    <property type="molecule type" value="Genomic_DNA"/>
</dbReference>
<evidence type="ECO:0000313" key="1">
    <source>
        <dbReference type="EMBL" id="KAF7727453.1"/>
    </source>
</evidence>
<evidence type="ECO:0000313" key="2">
    <source>
        <dbReference type="Proteomes" id="UP000605846"/>
    </source>
</evidence>